<evidence type="ECO:0000313" key="2">
    <source>
        <dbReference type="Proteomes" id="UP000824469"/>
    </source>
</evidence>
<accession>A0AA38F8D6</accession>
<dbReference type="PANTHER" id="PTHR11017">
    <property type="entry name" value="LEUCINE-RICH REPEAT-CONTAINING PROTEIN"/>
    <property type="match status" value="1"/>
</dbReference>
<dbReference type="InterPro" id="IPR027417">
    <property type="entry name" value="P-loop_NTPase"/>
</dbReference>
<protein>
    <submittedName>
        <fullName evidence="1">Uncharacterized protein</fullName>
    </submittedName>
</protein>
<dbReference type="OMA" id="CLHAFSK"/>
<dbReference type="SUPFAM" id="SSF52540">
    <property type="entry name" value="P-loop containing nucleoside triphosphate hydrolases"/>
    <property type="match status" value="1"/>
</dbReference>
<dbReference type="Gene3D" id="1.10.8.430">
    <property type="entry name" value="Helical domain of apoptotic protease-activating factors"/>
    <property type="match status" value="1"/>
</dbReference>
<feature type="non-terminal residue" evidence="1">
    <location>
        <position position="1"/>
    </location>
</feature>
<dbReference type="PANTHER" id="PTHR11017:SF385">
    <property type="entry name" value="DISEASE RESISTANCE PROTEIN (TIR-NBS-LRR CLASS)-RELATED"/>
    <property type="match status" value="1"/>
</dbReference>
<name>A0AA38F8D6_TAXCH</name>
<organism evidence="1 2">
    <name type="scientific">Taxus chinensis</name>
    <name type="common">Chinese yew</name>
    <name type="synonym">Taxus wallichiana var. chinensis</name>
    <dbReference type="NCBI Taxonomy" id="29808"/>
    <lineage>
        <taxon>Eukaryota</taxon>
        <taxon>Viridiplantae</taxon>
        <taxon>Streptophyta</taxon>
        <taxon>Embryophyta</taxon>
        <taxon>Tracheophyta</taxon>
        <taxon>Spermatophyta</taxon>
        <taxon>Pinopsida</taxon>
        <taxon>Pinidae</taxon>
        <taxon>Conifers II</taxon>
        <taxon>Cupressales</taxon>
        <taxon>Taxaceae</taxon>
        <taxon>Taxus</taxon>
    </lineage>
</organism>
<dbReference type="Gene3D" id="3.40.50.300">
    <property type="entry name" value="P-loop containing nucleotide triphosphate hydrolases"/>
    <property type="match status" value="1"/>
</dbReference>
<proteinExistence type="predicted"/>
<evidence type="ECO:0000313" key="1">
    <source>
        <dbReference type="EMBL" id="KAH9292706.1"/>
    </source>
</evidence>
<reference evidence="1 2" key="1">
    <citation type="journal article" date="2021" name="Nat. Plants">
        <title>The Taxus genome provides insights into paclitaxel biosynthesis.</title>
        <authorList>
            <person name="Xiong X."/>
            <person name="Gou J."/>
            <person name="Liao Q."/>
            <person name="Li Y."/>
            <person name="Zhou Q."/>
            <person name="Bi G."/>
            <person name="Li C."/>
            <person name="Du R."/>
            <person name="Wang X."/>
            <person name="Sun T."/>
            <person name="Guo L."/>
            <person name="Liang H."/>
            <person name="Lu P."/>
            <person name="Wu Y."/>
            <person name="Zhang Z."/>
            <person name="Ro D.K."/>
            <person name="Shang Y."/>
            <person name="Huang S."/>
            <person name="Yan J."/>
        </authorList>
    </citation>
    <scope>NUCLEOTIDE SEQUENCE [LARGE SCALE GENOMIC DNA]</scope>
    <source>
        <strain evidence="1">Ta-2019</strain>
    </source>
</reference>
<dbReference type="InterPro" id="IPR042197">
    <property type="entry name" value="Apaf_helical"/>
</dbReference>
<dbReference type="InterPro" id="IPR044974">
    <property type="entry name" value="Disease_R_plants"/>
</dbReference>
<dbReference type="EMBL" id="JAHRHJ020002506">
    <property type="protein sequence ID" value="KAH9292706.1"/>
    <property type="molecule type" value="Genomic_DNA"/>
</dbReference>
<dbReference type="PRINTS" id="PR00364">
    <property type="entry name" value="DISEASERSIST"/>
</dbReference>
<dbReference type="AlphaFoldDB" id="A0AA38F8D6"/>
<dbReference type="Proteomes" id="UP000824469">
    <property type="component" value="Unassembled WGS sequence"/>
</dbReference>
<dbReference type="GO" id="GO:0006952">
    <property type="term" value="P:defense response"/>
    <property type="evidence" value="ECO:0007669"/>
    <property type="project" value="InterPro"/>
</dbReference>
<keyword evidence="2" id="KW-1185">Reference proteome</keyword>
<dbReference type="GO" id="GO:0043531">
    <property type="term" value="F:ADP binding"/>
    <property type="evidence" value="ECO:0007669"/>
    <property type="project" value="InterPro"/>
</dbReference>
<gene>
    <name evidence="1" type="ORF">KI387_042107</name>
</gene>
<sequence length="189" mass="21356">FCFNVRDAEAKCVLHKKQRRLLEDPGVKGVSFDDTEQGKAILASRLISVSVLIVLDDVDHTDQMDALLPAKDILGRGSLVIVTTTDKKVLQSRDISSIYEMKKLDPLHAKQRFCLHAFSKPSPPEGFEDFVQKMLNICNGLPLSIKIFGEQLYGNSSKDYWESQLHKLDSGLLPKPHQGEAKTKLRYFR</sequence>
<comment type="caution">
    <text evidence="1">The sequence shown here is derived from an EMBL/GenBank/DDBJ whole genome shotgun (WGS) entry which is preliminary data.</text>
</comment>